<dbReference type="EMBL" id="BGZK01000145">
    <property type="protein sequence ID" value="GBP22892.1"/>
    <property type="molecule type" value="Genomic_DNA"/>
</dbReference>
<evidence type="ECO:0000313" key="3">
    <source>
        <dbReference type="Proteomes" id="UP000299102"/>
    </source>
</evidence>
<dbReference type="Pfam" id="PF14529">
    <property type="entry name" value="Exo_endo_phos_2"/>
    <property type="match status" value="1"/>
</dbReference>
<keyword evidence="2" id="KW-0695">RNA-directed DNA polymerase</keyword>
<proteinExistence type="predicted"/>
<dbReference type="Gene3D" id="3.60.10.10">
    <property type="entry name" value="Endonuclease/exonuclease/phosphatase"/>
    <property type="match status" value="1"/>
</dbReference>
<dbReference type="SUPFAM" id="SSF56219">
    <property type="entry name" value="DNase I-like"/>
    <property type="match status" value="1"/>
</dbReference>
<dbReference type="GO" id="GO:0003964">
    <property type="term" value="F:RNA-directed DNA polymerase activity"/>
    <property type="evidence" value="ECO:0007669"/>
    <property type="project" value="UniProtKB-KW"/>
</dbReference>
<dbReference type="InterPro" id="IPR036691">
    <property type="entry name" value="Endo/exonu/phosph_ase_sf"/>
</dbReference>
<dbReference type="PANTHER" id="PTHR33273">
    <property type="entry name" value="DOMAIN-CONTAINING PROTEIN, PUTATIVE-RELATED"/>
    <property type="match status" value="1"/>
</dbReference>
<evidence type="ECO:0000259" key="1">
    <source>
        <dbReference type="Pfam" id="PF14529"/>
    </source>
</evidence>
<accession>A0A4C1U942</accession>
<organism evidence="2 3">
    <name type="scientific">Eumeta variegata</name>
    <name type="common">Bagworm moth</name>
    <name type="synonym">Eumeta japonica</name>
    <dbReference type="NCBI Taxonomy" id="151549"/>
    <lineage>
        <taxon>Eukaryota</taxon>
        <taxon>Metazoa</taxon>
        <taxon>Ecdysozoa</taxon>
        <taxon>Arthropoda</taxon>
        <taxon>Hexapoda</taxon>
        <taxon>Insecta</taxon>
        <taxon>Pterygota</taxon>
        <taxon>Neoptera</taxon>
        <taxon>Endopterygota</taxon>
        <taxon>Lepidoptera</taxon>
        <taxon>Glossata</taxon>
        <taxon>Ditrysia</taxon>
        <taxon>Tineoidea</taxon>
        <taxon>Psychidae</taxon>
        <taxon>Oiketicinae</taxon>
        <taxon>Eumeta</taxon>
    </lineage>
</organism>
<keyword evidence="3" id="KW-1185">Reference proteome</keyword>
<dbReference type="Proteomes" id="UP000299102">
    <property type="component" value="Unassembled WGS sequence"/>
</dbReference>
<gene>
    <name evidence="2" type="ORF">EVAR_95292_1</name>
</gene>
<protein>
    <submittedName>
        <fullName evidence="2">RNA-directed DNA polymerase from mobile element jockey</fullName>
    </submittedName>
</protein>
<dbReference type="PANTHER" id="PTHR33273:SF4">
    <property type="entry name" value="ENDONUCLEASE_EXONUCLEASE_PHOSPHATASE DOMAIN-CONTAINING PROTEIN"/>
    <property type="match status" value="1"/>
</dbReference>
<comment type="caution">
    <text evidence="2">The sequence shown here is derived from an EMBL/GenBank/DDBJ whole genome shotgun (WGS) entry which is preliminary data.</text>
</comment>
<dbReference type="InterPro" id="IPR005135">
    <property type="entry name" value="Endo/exonuclease/phosphatase"/>
</dbReference>
<reference evidence="2 3" key="1">
    <citation type="journal article" date="2019" name="Commun. Biol.">
        <title>The bagworm genome reveals a unique fibroin gene that provides high tensile strength.</title>
        <authorList>
            <person name="Kono N."/>
            <person name="Nakamura H."/>
            <person name="Ohtoshi R."/>
            <person name="Tomita M."/>
            <person name="Numata K."/>
            <person name="Arakawa K."/>
        </authorList>
    </citation>
    <scope>NUCLEOTIDE SEQUENCE [LARGE SCALE GENOMIC DNA]</scope>
</reference>
<sequence length="321" mass="36532">MAGYGILILVSVYLSPNKELFWSDLEALFSLGDAVIFFGDFNNKSSNWNCNYTNRNGRETKVLAKDLHFNIVTPLTPTYYPTNVNYRPNVLDIALMKGVALKLSCIEPFQCLNSDHQPVLMRLGSFIRDCPRSIKTFTNWQKVSTELEEINTPILNNIPNDIVSTDDIDNAIGALTDHIRTVVENSSRTVSAKFDRRELPKDVSELIRAKNVALRRAGKYPTCENKSHARALQQNPPYGLEYVRGWKRKFVTVSLPPKDDLDSITHDETGQYAVVNEFYQYWSSSKFDTLSTVVLRVRKRDTATVDKCPTRVVRGRHCTLS</sequence>
<evidence type="ECO:0000313" key="2">
    <source>
        <dbReference type="EMBL" id="GBP22892.1"/>
    </source>
</evidence>
<name>A0A4C1U942_EUMVA</name>
<keyword evidence="2" id="KW-0808">Transferase</keyword>
<keyword evidence="2" id="KW-0548">Nucleotidyltransferase</keyword>
<dbReference type="AlphaFoldDB" id="A0A4C1U942"/>
<dbReference type="OrthoDB" id="7487383at2759"/>
<feature type="domain" description="Endonuclease/exonuclease/phosphatase" evidence="1">
    <location>
        <begin position="8"/>
        <end position="119"/>
    </location>
</feature>